<dbReference type="SMART" id="SM00317">
    <property type="entry name" value="SET"/>
    <property type="match status" value="1"/>
</dbReference>
<dbReference type="PROSITE" id="PS50280">
    <property type="entry name" value="SET"/>
    <property type="match status" value="1"/>
</dbReference>
<dbReference type="PANTHER" id="PTHR11558:SF11">
    <property type="entry name" value="SPERMIDINE SYNTHASE"/>
    <property type="match status" value="1"/>
</dbReference>
<dbReference type="OrthoDB" id="308383at2759"/>
<dbReference type="InterPro" id="IPR029063">
    <property type="entry name" value="SAM-dependent_MTases_sf"/>
</dbReference>
<evidence type="ECO:0000259" key="5">
    <source>
        <dbReference type="PROSITE" id="PS50280"/>
    </source>
</evidence>
<dbReference type="InterPro" id="IPR030374">
    <property type="entry name" value="PABS"/>
</dbReference>
<dbReference type="Pfam" id="PF01564">
    <property type="entry name" value="Spermine_synth"/>
    <property type="match status" value="1"/>
</dbReference>
<organism evidence="7 8">
    <name type="scientific">Spizellomyces punctatus (strain DAOM BR117)</name>
    <dbReference type="NCBI Taxonomy" id="645134"/>
    <lineage>
        <taxon>Eukaryota</taxon>
        <taxon>Fungi</taxon>
        <taxon>Fungi incertae sedis</taxon>
        <taxon>Chytridiomycota</taxon>
        <taxon>Chytridiomycota incertae sedis</taxon>
        <taxon>Chytridiomycetes</taxon>
        <taxon>Spizellomycetales</taxon>
        <taxon>Spizellomycetaceae</taxon>
        <taxon>Spizellomyces</taxon>
    </lineage>
</organism>
<dbReference type="GO" id="GO:0016740">
    <property type="term" value="F:transferase activity"/>
    <property type="evidence" value="ECO:0007669"/>
    <property type="project" value="UniProtKB-UniRule"/>
</dbReference>
<evidence type="ECO:0008006" key="9">
    <source>
        <dbReference type="Google" id="ProtNLM"/>
    </source>
</evidence>
<evidence type="ECO:0000259" key="6">
    <source>
        <dbReference type="PROSITE" id="PS51006"/>
    </source>
</evidence>
<evidence type="ECO:0000256" key="2">
    <source>
        <dbReference type="ARBA" id="ARBA00022679"/>
    </source>
</evidence>
<evidence type="ECO:0000313" key="8">
    <source>
        <dbReference type="Proteomes" id="UP000053201"/>
    </source>
</evidence>
<evidence type="ECO:0000256" key="1">
    <source>
        <dbReference type="ARBA" id="ARBA00007867"/>
    </source>
</evidence>
<feature type="domain" description="SET" evidence="5">
    <location>
        <begin position="529"/>
        <end position="641"/>
    </location>
</feature>
<dbReference type="eggNOG" id="KOG1562">
    <property type="taxonomic scope" value="Eukaryota"/>
</dbReference>
<comment type="similarity">
    <text evidence="1">Belongs to the spermidine/spermine synthase family.</text>
</comment>
<dbReference type="InterPro" id="IPR001214">
    <property type="entry name" value="SET_dom"/>
</dbReference>
<dbReference type="HAMAP" id="MF_00198">
    <property type="entry name" value="Spermidine_synth"/>
    <property type="match status" value="1"/>
</dbReference>
<dbReference type="GeneID" id="27685335"/>
<dbReference type="PROSITE" id="PS51006">
    <property type="entry name" value="PABS_2"/>
    <property type="match status" value="1"/>
</dbReference>
<dbReference type="InterPro" id="IPR046341">
    <property type="entry name" value="SET_dom_sf"/>
</dbReference>
<dbReference type="GO" id="GO:0006596">
    <property type="term" value="P:polyamine biosynthetic process"/>
    <property type="evidence" value="ECO:0007669"/>
    <property type="project" value="UniProtKB-UniRule"/>
</dbReference>
<dbReference type="RefSeq" id="XP_016612294.1">
    <property type="nucleotide sequence ID" value="XM_016750006.1"/>
</dbReference>
<dbReference type="EMBL" id="KQ257451">
    <property type="protein sequence ID" value="KND04255.1"/>
    <property type="molecule type" value="Genomic_DNA"/>
</dbReference>
<dbReference type="VEuPathDB" id="FungiDB:SPPG_01685"/>
<proteinExistence type="inferred from homology"/>
<name>A0A0L0HTM6_SPIPD</name>
<dbReference type="SUPFAM" id="SSF53335">
    <property type="entry name" value="S-adenosyl-L-methionine-dependent methyltransferases"/>
    <property type="match status" value="1"/>
</dbReference>
<dbReference type="AlphaFoldDB" id="A0A0L0HTM6"/>
<feature type="domain" description="PABS" evidence="6">
    <location>
        <begin position="76"/>
        <end position="296"/>
    </location>
</feature>
<protein>
    <recommendedName>
        <fullName evidence="9">Spermidine synthase</fullName>
    </recommendedName>
</protein>
<keyword evidence="3" id="KW-0620">Polyamine biosynthesis</keyword>
<dbReference type="Gene3D" id="2.170.270.10">
    <property type="entry name" value="SET domain"/>
    <property type="match status" value="1"/>
</dbReference>
<dbReference type="InterPro" id="IPR001045">
    <property type="entry name" value="Spermi_synthase"/>
</dbReference>
<reference evidence="7 8" key="1">
    <citation type="submission" date="2009-08" db="EMBL/GenBank/DDBJ databases">
        <title>The Genome Sequence of Spizellomyces punctatus strain DAOM BR117.</title>
        <authorList>
            <consortium name="The Broad Institute Genome Sequencing Platform"/>
            <person name="Russ C."/>
            <person name="Cuomo C."/>
            <person name="Shea T."/>
            <person name="Young S.K."/>
            <person name="Zeng Q."/>
            <person name="Koehrsen M."/>
            <person name="Haas B."/>
            <person name="Borodovsky M."/>
            <person name="Guigo R."/>
            <person name="Alvarado L."/>
            <person name="Berlin A."/>
            <person name="Bochicchio J."/>
            <person name="Borenstein D."/>
            <person name="Chapman S."/>
            <person name="Chen Z."/>
            <person name="Engels R."/>
            <person name="Freedman E."/>
            <person name="Gellesch M."/>
            <person name="Goldberg J."/>
            <person name="Griggs A."/>
            <person name="Gujja S."/>
            <person name="Heiman D."/>
            <person name="Hepburn T."/>
            <person name="Howarth C."/>
            <person name="Jen D."/>
            <person name="Larson L."/>
            <person name="Lewis B."/>
            <person name="Mehta T."/>
            <person name="Park D."/>
            <person name="Pearson M."/>
            <person name="Roberts A."/>
            <person name="Saif S."/>
            <person name="Shenoy N."/>
            <person name="Sisk P."/>
            <person name="Stolte C."/>
            <person name="Sykes S."/>
            <person name="Thomson T."/>
            <person name="Walk T."/>
            <person name="White J."/>
            <person name="Yandava C."/>
            <person name="Burger G."/>
            <person name="Gray M.W."/>
            <person name="Holland P.W.H."/>
            <person name="King N."/>
            <person name="Lang F.B.F."/>
            <person name="Roger A.J."/>
            <person name="Ruiz-Trillo I."/>
            <person name="Lander E."/>
            <person name="Nusbaum C."/>
        </authorList>
    </citation>
    <scope>NUCLEOTIDE SEQUENCE [LARGE SCALE GENOMIC DNA]</scope>
    <source>
        <strain evidence="7 8">DAOM BR117</strain>
    </source>
</reference>
<dbReference type="Gene3D" id="3.40.50.150">
    <property type="entry name" value="Vaccinia Virus protein VP39"/>
    <property type="match status" value="1"/>
</dbReference>
<dbReference type="Pfam" id="PF00856">
    <property type="entry name" value="SET"/>
    <property type="match status" value="1"/>
</dbReference>
<dbReference type="PANTHER" id="PTHR11558">
    <property type="entry name" value="SPERMIDINE/SPERMINE SYNTHASE"/>
    <property type="match status" value="1"/>
</dbReference>
<feature type="active site" description="Proton acceptor" evidence="3">
    <location>
        <position position="225"/>
    </location>
</feature>
<dbReference type="eggNOG" id="KOG1081">
    <property type="taxonomic scope" value="Eukaryota"/>
</dbReference>
<gene>
    <name evidence="7" type="ORF">SPPG_01685</name>
</gene>
<evidence type="ECO:0000256" key="4">
    <source>
        <dbReference type="SAM" id="Phobius"/>
    </source>
</evidence>
<dbReference type="SUPFAM" id="SSF82199">
    <property type="entry name" value="SET domain"/>
    <property type="match status" value="1"/>
</dbReference>
<evidence type="ECO:0000313" key="7">
    <source>
        <dbReference type="EMBL" id="KND04255.1"/>
    </source>
</evidence>
<accession>A0A0L0HTM6</accession>
<feature type="transmembrane region" description="Helical" evidence="4">
    <location>
        <begin position="30"/>
        <end position="53"/>
    </location>
</feature>
<keyword evidence="8" id="KW-1185">Reference proteome</keyword>
<evidence type="ECO:0000256" key="3">
    <source>
        <dbReference type="PROSITE-ProRule" id="PRU00354"/>
    </source>
</evidence>
<keyword evidence="4" id="KW-0812">Transmembrane</keyword>
<dbReference type="InParanoid" id="A0A0L0HTM6"/>
<dbReference type="STRING" id="645134.A0A0L0HTM6"/>
<keyword evidence="4" id="KW-1133">Transmembrane helix</keyword>
<keyword evidence="4" id="KW-0472">Membrane</keyword>
<keyword evidence="2 3" id="KW-0808">Transferase</keyword>
<sequence>MAPPHQPSHRRLSIPNVVEKATGAFGRRKVMIFVSRAIFLIAAGLTILCTLFYDRAANTIFAHRGDERRLEFSYEPTWNVQRMWGDHGAQGKIITADSIGNRDYIILDHPRLGRCLVQNGWMRSCSDDEAMHSEALVHPAILLHPFPRRVLVLGNEEGTMVREALRYFTLASITWAGIDEPLAEFIKTHLPYSYDDPLGLVKRAHGNAVDYLRDSNAGFDVIILDVHETSPNVHKLAQSRLLPGGILAVSRGSISYDAPDNWGPYESLSALFKHVHTAAQFRPLNSAMWVYHYATNSDALPSPTQLHPSYIEDWLERRAVGDPQYYDSQSHIHMFNPPTWIRDELERITRTRQPKTTTSRNYAPYLHIKATDIPEDTVTGRSWQREYFGCNQSTLANEEHLINSIREGLEFAHAPEDKDLSITTASYPLPATQPDPHMPPGTSPSLTVTVSYQGGYIILTTFPARGYAVATAANWNTYVSPPELLGYLYDELAAVKTTSYNRQLGGIPAKTYYPEISDLQFMDGYYINPKVSAKKSETEGTGQYAKEDIHEGEIIFRGPIEVSLRTDDEVFGKSDYMDEFLGHMAEQAEEGIFVAPYLYEVDASFYTNHNCDPNLWYEDTYDVMVARRPIKKGEELTYDYATVDADDEADFDCKCGSHICRKRVTGQDWKLPALQERYGLRHFWPHIRKKIVKSRTEHAKV</sequence>
<dbReference type="Proteomes" id="UP000053201">
    <property type="component" value="Unassembled WGS sequence"/>
</dbReference>